<feature type="compositionally biased region" description="Basic and acidic residues" evidence="1">
    <location>
        <begin position="251"/>
        <end position="277"/>
    </location>
</feature>
<gene>
    <name evidence="3" type="ORF">CBYS24578_00009889</name>
</gene>
<comment type="caution">
    <text evidence="3">The sequence shown here is derived from an EMBL/GenBank/DDBJ whole genome shotgun (WGS) entry which is preliminary data.</text>
</comment>
<organism evidence="3 4">
    <name type="scientific">Clonostachys byssicola</name>
    <dbReference type="NCBI Taxonomy" id="160290"/>
    <lineage>
        <taxon>Eukaryota</taxon>
        <taxon>Fungi</taxon>
        <taxon>Dikarya</taxon>
        <taxon>Ascomycota</taxon>
        <taxon>Pezizomycotina</taxon>
        <taxon>Sordariomycetes</taxon>
        <taxon>Hypocreomycetidae</taxon>
        <taxon>Hypocreales</taxon>
        <taxon>Bionectriaceae</taxon>
        <taxon>Clonostachys</taxon>
    </lineage>
</organism>
<feature type="signal peptide" evidence="2">
    <location>
        <begin position="1"/>
        <end position="19"/>
    </location>
</feature>
<evidence type="ECO:0000313" key="4">
    <source>
        <dbReference type="Proteomes" id="UP000754883"/>
    </source>
</evidence>
<protein>
    <submittedName>
        <fullName evidence="3">Uncharacterized protein</fullName>
    </submittedName>
</protein>
<reference evidence="3" key="1">
    <citation type="submission" date="2021-10" db="EMBL/GenBank/DDBJ databases">
        <authorList>
            <person name="Piombo E."/>
        </authorList>
    </citation>
    <scope>NUCLEOTIDE SEQUENCE</scope>
</reference>
<feature type="compositionally biased region" description="Low complexity" evidence="1">
    <location>
        <begin position="145"/>
        <end position="161"/>
    </location>
</feature>
<feature type="compositionally biased region" description="Gly residues" evidence="1">
    <location>
        <begin position="134"/>
        <end position="144"/>
    </location>
</feature>
<feature type="chain" id="PRO_5040167611" evidence="2">
    <location>
        <begin position="20"/>
        <end position="277"/>
    </location>
</feature>
<proteinExistence type="predicted"/>
<dbReference type="EMBL" id="CABFNO020001565">
    <property type="protein sequence ID" value="CAH0003948.1"/>
    <property type="molecule type" value="Genomic_DNA"/>
</dbReference>
<accession>A0A9N9UW33</accession>
<dbReference type="AlphaFoldDB" id="A0A9N9UW33"/>
<evidence type="ECO:0000256" key="2">
    <source>
        <dbReference type="SAM" id="SignalP"/>
    </source>
</evidence>
<evidence type="ECO:0000313" key="3">
    <source>
        <dbReference type="EMBL" id="CAH0003948.1"/>
    </source>
</evidence>
<keyword evidence="4" id="KW-1185">Reference proteome</keyword>
<feature type="region of interest" description="Disordered" evidence="1">
    <location>
        <begin position="134"/>
        <end position="277"/>
    </location>
</feature>
<sequence length="277" mass="27690">MKFTTATLTVAALVASAAAFPVAHNGSTIAHNRAANHTVTKTVRLEAGSPKPVTTPSAANDKLLKLIIEKLESAEAGAIRKRKLDAIENSLSSDDAKKLGARQIEDLVGLLSGLGDSGLEGLLGGDSGADALGGLEGLTGGGSDPGSDVTGGLEGLDSSLGGLTGGPGGEGGDLGGLTDSLEGLGGDSKGTPKEDGGNQLLPGQDGKQDSGKGPDLGSITDSLPKLDDKDKGKTRDVNGTLSSLQGHKGKHGDGEDQKGNTKDEKDHKDKTDDGKGQ</sequence>
<dbReference type="Proteomes" id="UP000754883">
    <property type="component" value="Unassembled WGS sequence"/>
</dbReference>
<feature type="compositionally biased region" description="Gly residues" evidence="1">
    <location>
        <begin position="162"/>
        <end position="175"/>
    </location>
</feature>
<dbReference type="OrthoDB" id="5153683at2759"/>
<evidence type="ECO:0000256" key="1">
    <source>
        <dbReference type="SAM" id="MobiDB-lite"/>
    </source>
</evidence>
<keyword evidence="2" id="KW-0732">Signal</keyword>
<feature type="compositionally biased region" description="Basic and acidic residues" evidence="1">
    <location>
        <begin position="224"/>
        <end position="236"/>
    </location>
</feature>
<name>A0A9N9UW33_9HYPO</name>